<evidence type="ECO:0000313" key="1">
    <source>
        <dbReference type="EMBL" id="KAA9007879.1"/>
    </source>
</evidence>
<dbReference type="AlphaFoldDB" id="A0A5J5GI06"/>
<organism evidence="1 2">
    <name type="scientific">Histidinibacterium aquaticum</name>
    <dbReference type="NCBI Taxonomy" id="2613962"/>
    <lineage>
        <taxon>Bacteria</taxon>
        <taxon>Pseudomonadati</taxon>
        <taxon>Pseudomonadota</taxon>
        <taxon>Alphaproteobacteria</taxon>
        <taxon>Rhodobacterales</taxon>
        <taxon>Paracoccaceae</taxon>
        <taxon>Histidinibacterium</taxon>
    </lineage>
</organism>
<evidence type="ECO:0000313" key="2">
    <source>
        <dbReference type="Proteomes" id="UP000326554"/>
    </source>
</evidence>
<comment type="caution">
    <text evidence="1">The sequence shown here is derived from an EMBL/GenBank/DDBJ whole genome shotgun (WGS) entry which is preliminary data.</text>
</comment>
<reference evidence="1 2" key="1">
    <citation type="submission" date="2019-09" db="EMBL/GenBank/DDBJ databases">
        <authorList>
            <person name="Park J.-S."/>
            <person name="Choi H.-J."/>
        </authorList>
    </citation>
    <scope>NUCLEOTIDE SEQUENCE [LARGE SCALE GENOMIC DNA]</scope>
    <source>
        <strain evidence="1 2">176SS1-4</strain>
    </source>
</reference>
<dbReference type="InterPro" id="IPR029044">
    <property type="entry name" value="Nucleotide-diphossugar_trans"/>
</dbReference>
<dbReference type="SUPFAM" id="SSF53448">
    <property type="entry name" value="Nucleotide-diphospho-sugar transferases"/>
    <property type="match status" value="1"/>
</dbReference>
<dbReference type="EMBL" id="VYQE01000003">
    <property type="protein sequence ID" value="KAA9007879.1"/>
    <property type="molecule type" value="Genomic_DNA"/>
</dbReference>
<proteinExistence type="predicted"/>
<sequence>MILQRGGTVGVMATFPGRFSFVAEVAASIAPQLDRLVIYVNETLDGFPDLGHLPNVTVLDGRDHAGDLSANAKVYPLDLFEECQVFVLDDDFIFPSDYVARYRAILDLFDGGCCVTTHGSTFLPAVDWYYNRAEVFVSIRGCPRVQLACLAGSGTFAFDQRRLPCRAADFPDEVMVDLQFSLMARRAGLPIWVIDRPEGWLENIKTPGLWERFSTGNITHHTRVAREVDWSFEPFRRIAAEALDRLPDGIPARAFRARLDPDLQESLVSGRVPLSWTQGTPSFRFERDHLEILAQGG</sequence>
<dbReference type="Proteomes" id="UP000326554">
    <property type="component" value="Unassembled WGS sequence"/>
</dbReference>
<accession>A0A5J5GI06</accession>
<evidence type="ECO:0008006" key="3">
    <source>
        <dbReference type="Google" id="ProtNLM"/>
    </source>
</evidence>
<name>A0A5J5GI06_9RHOB</name>
<protein>
    <recommendedName>
        <fullName evidence="3">Glycosyltransferase family 2 protein</fullName>
    </recommendedName>
</protein>
<gene>
    <name evidence="1" type="ORF">F3S47_10155</name>
</gene>
<dbReference type="RefSeq" id="WP_150445161.1">
    <property type="nucleotide sequence ID" value="NZ_VYQE01000003.1"/>
</dbReference>
<keyword evidence="2" id="KW-1185">Reference proteome</keyword>